<sequence length="164" mass="19129">ELDLNDFVNLRVLYIEGIEQNKEQQQKLTKLKVDKCIKLTEITINHTTLGYLSLVERLTSLIQDTKVINLGDLKLELKKIEEENFNYTLDAAKSNLDENYQLWLENLVEAHQEVLQNNSTYARKQLEKCKKKLAEVLTDEEIQDILGKRAEINELETQLNNIVK</sequence>
<dbReference type="EMBL" id="CAJVQC010041962">
    <property type="protein sequence ID" value="CAG8774173.1"/>
    <property type="molecule type" value="Genomic_DNA"/>
</dbReference>
<comment type="caution">
    <text evidence="1">The sequence shown here is derived from an EMBL/GenBank/DDBJ whole genome shotgun (WGS) entry which is preliminary data.</text>
</comment>
<name>A0ACA9R366_9GLOM</name>
<keyword evidence="2" id="KW-1185">Reference proteome</keyword>
<feature type="non-terminal residue" evidence="1">
    <location>
        <position position="1"/>
    </location>
</feature>
<proteinExistence type="predicted"/>
<accession>A0ACA9R366</accession>
<evidence type="ECO:0000313" key="2">
    <source>
        <dbReference type="Proteomes" id="UP000789920"/>
    </source>
</evidence>
<dbReference type="Proteomes" id="UP000789920">
    <property type="component" value="Unassembled WGS sequence"/>
</dbReference>
<organism evidence="1 2">
    <name type="scientific">Racocetra persica</name>
    <dbReference type="NCBI Taxonomy" id="160502"/>
    <lineage>
        <taxon>Eukaryota</taxon>
        <taxon>Fungi</taxon>
        <taxon>Fungi incertae sedis</taxon>
        <taxon>Mucoromycota</taxon>
        <taxon>Glomeromycotina</taxon>
        <taxon>Glomeromycetes</taxon>
        <taxon>Diversisporales</taxon>
        <taxon>Gigasporaceae</taxon>
        <taxon>Racocetra</taxon>
    </lineage>
</organism>
<evidence type="ECO:0000313" key="1">
    <source>
        <dbReference type="EMBL" id="CAG8774173.1"/>
    </source>
</evidence>
<gene>
    <name evidence="1" type="ORF">RPERSI_LOCUS16772</name>
</gene>
<protein>
    <submittedName>
        <fullName evidence="1">21902_t:CDS:1</fullName>
    </submittedName>
</protein>
<reference evidence="1" key="1">
    <citation type="submission" date="2021-06" db="EMBL/GenBank/DDBJ databases">
        <authorList>
            <person name="Kallberg Y."/>
            <person name="Tangrot J."/>
            <person name="Rosling A."/>
        </authorList>
    </citation>
    <scope>NUCLEOTIDE SEQUENCE</scope>
    <source>
        <strain evidence="1">MA461A</strain>
    </source>
</reference>